<gene>
    <name evidence="2" type="primary">mpaM</name>
    <name evidence="2" type="ORF">ACFO3F_12970</name>
</gene>
<dbReference type="InterPro" id="IPR041698">
    <property type="entry name" value="Methyltransf_25"/>
</dbReference>
<dbReference type="Gene3D" id="3.40.50.150">
    <property type="entry name" value="Vaccinia Virus protein VP39"/>
    <property type="match status" value="1"/>
</dbReference>
<dbReference type="GO" id="GO:0032259">
    <property type="term" value="P:methylation"/>
    <property type="evidence" value="ECO:0007669"/>
    <property type="project" value="UniProtKB-KW"/>
</dbReference>
<dbReference type="CDD" id="cd02440">
    <property type="entry name" value="AdoMet_MTases"/>
    <property type="match status" value="1"/>
</dbReference>
<protein>
    <submittedName>
        <fullName evidence="2">Daptide-type RiPP biosynthesis methyltransferase</fullName>
    </submittedName>
</protein>
<evidence type="ECO:0000259" key="1">
    <source>
        <dbReference type="Pfam" id="PF13649"/>
    </source>
</evidence>
<keyword evidence="3" id="KW-1185">Reference proteome</keyword>
<dbReference type="RefSeq" id="WP_122824607.1">
    <property type="nucleotide sequence ID" value="NZ_CP033325.1"/>
</dbReference>
<dbReference type="SUPFAM" id="SSF53335">
    <property type="entry name" value="S-adenosyl-L-methionine-dependent methyltransferases"/>
    <property type="match status" value="1"/>
</dbReference>
<dbReference type="InterPro" id="IPR029063">
    <property type="entry name" value="SAM-dependent_MTases_sf"/>
</dbReference>
<reference evidence="3" key="1">
    <citation type="journal article" date="2019" name="Int. J. Syst. Evol. Microbiol.">
        <title>The Global Catalogue of Microorganisms (GCM) 10K type strain sequencing project: providing services to taxonomists for standard genome sequencing and annotation.</title>
        <authorList>
            <consortium name="The Broad Institute Genomics Platform"/>
            <consortium name="The Broad Institute Genome Sequencing Center for Infectious Disease"/>
            <person name="Wu L."/>
            <person name="Ma J."/>
        </authorList>
    </citation>
    <scope>NUCLEOTIDE SEQUENCE [LARGE SCALE GENOMIC DNA]</scope>
    <source>
        <strain evidence="3">JCM 3369</strain>
    </source>
</reference>
<evidence type="ECO:0000313" key="3">
    <source>
        <dbReference type="Proteomes" id="UP001595955"/>
    </source>
</evidence>
<evidence type="ECO:0000313" key="2">
    <source>
        <dbReference type="EMBL" id="MFC4556164.1"/>
    </source>
</evidence>
<dbReference type="Proteomes" id="UP001595955">
    <property type="component" value="Unassembled WGS sequence"/>
</dbReference>
<proteinExistence type="predicted"/>
<dbReference type="GO" id="GO:0008168">
    <property type="term" value="F:methyltransferase activity"/>
    <property type="evidence" value="ECO:0007669"/>
    <property type="project" value="UniProtKB-KW"/>
</dbReference>
<dbReference type="InterPro" id="IPR049690">
    <property type="entry name" value="Daptide_MTase"/>
</dbReference>
<accession>A0ABV9DD32</accession>
<keyword evidence="2" id="KW-0808">Transferase</keyword>
<comment type="caution">
    <text evidence="2">The sequence shown here is derived from an EMBL/GenBank/DDBJ whole genome shotgun (WGS) entry which is preliminary data.</text>
</comment>
<organism evidence="2 3">
    <name type="scientific">Georgenia faecalis</name>
    <dbReference type="NCBI Taxonomy" id="2483799"/>
    <lineage>
        <taxon>Bacteria</taxon>
        <taxon>Bacillati</taxon>
        <taxon>Actinomycetota</taxon>
        <taxon>Actinomycetes</taxon>
        <taxon>Micrococcales</taxon>
        <taxon>Bogoriellaceae</taxon>
        <taxon>Georgenia</taxon>
    </lineage>
</organism>
<dbReference type="EMBL" id="JBHSGF010000009">
    <property type="protein sequence ID" value="MFC4556164.1"/>
    <property type="molecule type" value="Genomic_DNA"/>
</dbReference>
<keyword evidence="2" id="KW-0489">Methyltransferase</keyword>
<dbReference type="NCBIfam" id="NF041820">
    <property type="entry name" value="daptide_MTase"/>
    <property type="match status" value="1"/>
</dbReference>
<dbReference type="Pfam" id="PF13649">
    <property type="entry name" value="Methyltransf_25"/>
    <property type="match status" value="1"/>
</dbReference>
<sequence length="271" mass="28557">MSAGQVFSMAGVPGLAAEILAPVADRVVLHDLYGEVGAAVYTALAEADQHEVREFVAAVARTPGPVLDLAAGAGRLTLPLLALGRHVTALDLSVPMLAALERALDAAPRAFRARTRVVQGDMSDFTLGEQFAVVVLAATSVTLLDATGRQGLYASVARHLTDGGRFVLSVAQDRRPGEEGEDTCHDIRLPDGRGYRIIEHIARGARQREVTVVPVDLETPEVPVCRSTVEVLSLGDLEDEVAGTGLQVVGVEPTAGALPHRTVLVTLARAR</sequence>
<feature type="domain" description="Methyltransferase" evidence="1">
    <location>
        <begin position="66"/>
        <end position="164"/>
    </location>
</feature>
<name>A0ABV9DD32_9MICO</name>